<accession>G2Y6C4</accession>
<organism evidence="1 2">
    <name type="scientific">Botryotinia fuckeliana (strain T4)</name>
    <name type="common">Noble rot fungus</name>
    <name type="synonym">Botrytis cinerea</name>
    <dbReference type="NCBI Taxonomy" id="999810"/>
    <lineage>
        <taxon>Eukaryota</taxon>
        <taxon>Fungi</taxon>
        <taxon>Dikarya</taxon>
        <taxon>Ascomycota</taxon>
        <taxon>Pezizomycotina</taxon>
        <taxon>Leotiomycetes</taxon>
        <taxon>Helotiales</taxon>
        <taxon>Sclerotiniaceae</taxon>
        <taxon>Botrytis</taxon>
    </lineage>
</organism>
<reference evidence="2" key="1">
    <citation type="journal article" date="2011" name="PLoS Genet.">
        <title>Genomic analysis of the necrotrophic fungal pathogens Sclerotinia sclerotiorum and Botrytis cinerea.</title>
        <authorList>
            <person name="Amselem J."/>
            <person name="Cuomo C.A."/>
            <person name="van Kan J.A."/>
            <person name="Viaud M."/>
            <person name="Benito E.P."/>
            <person name="Couloux A."/>
            <person name="Coutinho P.M."/>
            <person name="de Vries R.P."/>
            <person name="Dyer P.S."/>
            <person name="Fillinger S."/>
            <person name="Fournier E."/>
            <person name="Gout L."/>
            <person name="Hahn M."/>
            <person name="Kohn L."/>
            <person name="Lapalu N."/>
            <person name="Plummer K.M."/>
            <person name="Pradier J.M."/>
            <person name="Quevillon E."/>
            <person name="Sharon A."/>
            <person name="Simon A."/>
            <person name="ten Have A."/>
            <person name="Tudzynski B."/>
            <person name="Tudzynski P."/>
            <person name="Wincker P."/>
            <person name="Andrew M."/>
            <person name="Anthouard V."/>
            <person name="Beever R.E."/>
            <person name="Beffa R."/>
            <person name="Benoit I."/>
            <person name="Bouzid O."/>
            <person name="Brault B."/>
            <person name="Chen Z."/>
            <person name="Choquer M."/>
            <person name="Collemare J."/>
            <person name="Cotton P."/>
            <person name="Danchin E.G."/>
            <person name="Da Silva C."/>
            <person name="Gautier A."/>
            <person name="Giraud C."/>
            <person name="Giraud T."/>
            <person name="Gonzalez C."/>
            <person name="Grossetete S."/>
            <person name="Guldener U."/>
            <person name="Henrissat B."/>
            <person name="Howlett B.J."/>
            <person name="Kodira C."/>
            <person name="Kretschmer M."/>
            <person name="Lappartient A."/>
            <person name="Leroch M."/>
            <person name="Levis C."/>
            <person name="Mauceli E."/>
            <person name="Neuveglise C."/>
            <person name="Oeser B."/>
            <person name="Pearson M."/>
            <person name="Poulain J."/>
            <person name="Poussereau N."/>
            <person name="Quesneville H."/>
            <person name="Rascle C."/>
            <person name="Schumacher J."/>
            <person name="Segurens B."/>
            <person name="Sexton A."/>
            <person name="Silva E."/>
            <person name="Sirven C."/>
            <person name="Soanes D.M."/>
            <person name="Talbot N.J."/>
            <person name="Templeton M."/>
            <person name="Yandava C."/>
            <person name="Yarden O."/>
            <person name="Zeng Q."/>
            <person name="Rollins J.A."/>
            <person name="Lebrun M.H."/>
            <person name="Dickman M."/>
        </authorList>
    </citation>
    <scope>NUCLEOTIDE SEQUENCE [LARGE SCALE GENOMIC DNA]</scope>
    <source>
        <strain evidence="2">T4</strain>
    </source>
</reference>
<dbReference type="InParanoid" id="G2Y6C4"/>
<evidence type="ECO:0000313" key="2">
    <source>
        <dbReference type="Proteomes" id="UP000008177"/>
    </source>
</evidence>
<gene>
    <name evidence="1" type="ORF">BofuT4_uP111890.1</name>
</gene>
<name>G2Y6C4_BOTF4</name>
<dbReference type="EMBL" id="FQ790291">
    <property type="protein sequence ID" value="CCD48176.1"/>
    <property type="molecule type" value="Genomic_DNA"/>
</dbReference>
<proteinExistence type="predicted"/>
<evidence type="ECO:0000313" key="1">
    <source>
        <dbReference type="EMBL" id="CCD48176.1"/>
    </source>
</evidence>
<protein>
    <submittedName>
        <fullName evidence="1">Uncharacterized protein</fullName>
    </submittedName>
</protein>
<dbReference type="AlphaFoldDB" id="G2Y6C4"/>
<dbReference type="HOGENOM" id="CLU_3106076_0_0_1"/>
<dbReference type="Proteomes" id="UP000008177">
    <property type="component" value="Unplaced contigs"/>
</dbReference>
<sequence>MKIHKNPHMTAQHPPSFPFLVHPFSIFPRSRTKLFFLRTASCVRSRPVTIP</sequence>